<dbReference type="VEuPathDB" id="FungiDB:AO090012000863"/>
<dbReference type="GO" id="GO:0016853">
    <property type="term" value="F:isomerase activity"/>
    <property type="evidence" value="ECO:0007669"/>
    <property type="project" value="UniProtKB-KW"/>
</dbReference>
<dbReference type="GO" id="GO:0004601">
    <property type="term" value="F:peroxidase activity"/>
    <property type="evidence" value="ECO:0007669"/>
    <property type="project" value="UniProtKB-KW"/>
</dbReference>
<accession>A0A1S9DRC7</accession>
<dbReference type="GO" id="GO:0006631">
    <property type="term" value="P:fatty acid metabolic process"/>
    <property type="evidence" value="ECO:0007669"/>
    <property type="project" value="UniProtKB-ARBA"/>
</dbReference>
<dbReference type="InterPro" id="IPR010255">
    <property type="entry name" value="Haem_peroxidase_sf"/>
</dbReference>
<evidence type="ECO:0000256" key="8">
    <source>
        <dbReference type="ARBA" id="ARBA00023004"/>
    </source>
</evidence>
<feature type="compositionally biased region" description="Low complexity" evidence="11">
    <location>
        <begin position="1317"/>
        <end position="1329"/>
    </location>
</feature>
<dbReference type="EC" id="1.13.11.60" evidence="3"/>
<keyword evidence="12" id="KW-1133">Transmembrane helix</keyword>
<keyword evidence="9" id="KW-0413">Isomerase</keyword>
<evidence type="ECO:0000256" key="6">
    <source>
        <dbReference type="ARBA" id="ARBA00022964"/>
    </source>
</evidence>
<gene>
    <name evidence="13" type="ORF">OAory_01080040</name>
</gene>
<dbReference type="InterPro" id="IPR037120">
    <property type="entry name" value="Haem_peroxidase_sf_animal"/>
</dbReference>
<dbReference type="CDD" id="cd09817">
    <property type="entry name" value="linoleate_diol_synthase_like"/>
    <property type="match status" value="1"/>
</dbReference>
<dbReference type="Gene3D" id="1.10.640.10">
    <property type="entry name" value="Haem peroxidase domain superfamily, animal type"/>
    <property type="match status" value="1"/>
</dbReference>
<comment type="catalytic activity">
    <reaction evidence="1">
        <text>(9Z,12Z)-octadecadienoate + O2 = (8R,9Z,12Z)-8-hydroperoxyoctadeca-9,12-dienoate</text>
        <dbReference type="Rhea" id="RHEA:25395"/>
        <dbReference type="ChEBI" id="CHEBI:15379"/>
        <dbReference type="ChEBI" id="CHEBI:30245"/>
        <dbReference type="ChEBI" id="CHEBI:58659"/>
        <dbReference type="EC" id="1.13.11.60"/>
    </reaction>
</comment>
<dbReference type="InterPro" id="IPR034812">
    <property type="entry name" value="Ppo-like_N"/>
</dbReference>
<protein>
    <recommendedName>
        <fullName evidence="3">linoleate 8R-lipoxygenase</fullName>
        <ecNumber evidence="3">1.13.11.60</ecNumber>
    </recommendedName>
</protein>
<comment type="subunit">
    <text evidence="2">Homotetramer.</text>
</comment>
<keyword evidence="12" id="KW-0812">Transmembrane</keyword>
<dbReference type="GO" id="GO:0016705">
    <property type="term" value="F:oxidoreductase activity, acting on paired donors, with incorporation or reduction of molecular oxygen"/>
    <property type="evidence" value="ECO:0007669"/>
    <property type="project" value="InterPro"/>
</dbReference>
<evidence type="ECO:0000256" key="10">
    <source>
        <dbReference type="PIRSR" id="PIRSR619791-2"/>
    </source>
</evidence>
<evidence type="ECO:0000313" key="14">
    <source>
        <dbReference type="Proteomes" id="UP000190312"/>
    </source>
</evidence>
<dbReference type="Pfam" id="PF00067">
    <property type="entry name" value="p450"/>
    <property type="match status" value="1"/>
</dbReference>
<evidence type="ECO:0000256" key="9">
    <source>
        <dbReference type="ARBA" id="ARBA00023235"/>
    </source>
</evidence>
<dbReference type="PANTHER" id="PTHR11903">
    <property type="entry name" value="PROSTAGLANDIN G/H SYNTHASE"/>
    <property type="match status" value="1"/>
</dbReference>
<proteinExistence type="predicted"/>
<dbReference type="InterPro" id="IPR050783">
    <property type="entry name" value="Oxylipin_biosynth_metab"/>
</dbReference>
<dbReference type="PROSITE" id="PS50292">
    <property type="entry name" value="PEROXIDASE_3"/>
    <property type="match status" value="1"/>
</dbReference>
<evidence type="ECO:0000256" key="1">
    <source>
        <dbReference type="ARBA" id="ARBA00000699"/>
    </source>
</evidence>
<sequence length="1473" mass="162163">MGWLSTTTKSSWNPFSTGSSGSSLVKNILPGPSDSGGSLASLAFGSKDQKWFQSVLSKFGFNGVLATVLSFFLYALYLKFVNHDEKGLQTLIKEKASQYLGKIPGLNKLSFLKGHLPLGKFSKSLIPKATKGALGSIAGSSGGILSKLNPFNWKIFNKRKIAEEEDDMRYQAGEPYGDPEVLAPTLRDDLKAVGLKAGVQDLKVLLDVVKNKGKPIDDRDLTMEKLIAIVSSLPRNSKAREKLTGVLIDTLWQSLPHPPMTYLGNKYQYRTPDGSYNNPLQPDLGKAGSPYARNVPKLKHMHGVPPDPGLLFDLLMARSDETFKENPAGLSSVLFYHATIIIHDIFRSNRFDPNISDTSSYLDLAPLYGSSLEDQMKVRTKVRGLLKPDTFSEKRLIGMPPGVNAILVMYNRFHNYVADNLLKINEGGRFSLPATKSEEDKKAALAKQDEDLFQTARLVTNGLYVNISLHDYIRGLANVHHSSSDWTLDPRVKINKIFDSEGVPRGIGNQVSVEFNLLYRFHSIISRRDEKWMNEFFADIFGQDKKVDQLTPQEFIQGLYRFEQSIPEDPSEREFGGLKRGENGKFSDADLVQLMKDSMEDPAGCFGARMVPKALRVIEILGIIQARKWQLASLNETRDFFKLKRHETFEDVNSNHEIADLLRKLYDDPDMVEMYPGLFLEDIKPRMDPGHGGCTPYTVGRAVFSDAVTLVRSDRFLTIDYTASNLTCWGYNEVQQDYDILGGSMFHKLFQRALPNWFPYNSLHITQPMYTRKMNEQIAREIGTIDEYTLDDPSPPPKTVIVTKHSTITKLSKDQANFRVIWAKYLNEMIPGRDFSGYMLLGDKPANTAQKTLVKEILYSPAEFVQLLSETAVSVAKEQLATETLNLTSELHQVDIVRDVAIPMVTRILADLFCLDLKTPENPNGTYNVAELYKYIIDVRIFGFNNDDPGLALQRRKWAREGAESLTKTTLKVVSNLPASEKSGKGIVKGAVSTAKSIASKIPLVGKLVGDGKGVEGQSTSGSLRWYGYNVAKELIASGKTPAEVADISWMNAVGGVGATIGVFTDVLNYFLQDENSHHWEEIQKLAASSDLESSNKSLRQYVLEAQRLTSTQRSIRLCAGKAVIDGQSFEPGNLVICLLGAACKDPDAVPDPEAFKLDRPSSAYIHFNVGPHECLGREIALSCITSLVRVCAGLKNLRAAPGQMGVLKSITTGTEKHFLNDSWSTLTVDPTTWKIHFEGQGQGIHHPPKIPVTAGRDLNALSNALKKQHQDKLQETVSKVANGVTAPLTKLIPSNGPSNGASTPGHLPLPINPSQNGNGNSNGVANGNTHPSLLHQAVSSAAAIPQHALGTVHDVAHNTVGHLPGGQQVTDFTHGLVHPFAGAVSPGQTQTPPQGQTQPHQGNWFFLPHGMENAAKQVPGHLFADAITLRGNIMAQERRVCAHCGKYSGLDDLVHNALALGIHSDDFMLDVL</sequence>
<keyword evidence="4" id="KW-0575">Peroxidase</keyword>
<feature type="binding site" description="axial binding residue" evidence="10">
    <location>
        <position position="522"/>
    </location>
    <ligand>
        <name>heme b</name>
        <dbReference type="ChEBI" id="CHEBI:60344"/>
    </ligand>
    <ligandPart>
        <name>Fe</name>
        <dbReference type="ChEBI" id="CHEBI:18248"/>
    </ligandPart>
</feature>
<dbReference type="InterPro" id="IPR019791">
    <property type="entry name" value="Haem_peroxidase_animal"/>
</dbReference>
<evidence type="ECO:0000256" key="11">
    <source>
        <dbReference type="SAM" id="MobiDB-lite"/>
    </source>
</evidence>
<dbReference type="eggNOG" id="KOG2408">
    <property type="taxonomic scope" value="Eukaryota"/>
</dbReference>
<feature type="region of interest" description="Disordered" evidence="11">
    <location>
        <begin position="1"/>
        <end position="21"/>
    </location>
</feature>
<dbReference type="Proteomes" id="UP000190312">
    <property type="component" value="Unassembled WGS sequence"/>
</dbReference>
<dbReference type="Pfam" id="PF03098">
    <property type="entry name" value="An_peroxidase"/>
    <property type="match status" value="1"/>
</dbReference>
<reference evidence="13 14" key="1">
    <citation type="submission" date="2016-10" db="EMBL/GenBank/DDBJ databases">
        <title>Genome sequencing of Aspergillus oryzae BCC7051.</title>
        <authorList>
            <person name="Thammarongtham C."/>
            <person name="Vorapreeda T."/>
            <person name="Nookaew I."/>
            <person name="Srisuk T."/>
            <person name="Land M."/>
            <person name="Jeennor S."/>
            <person name="Laoteng K."/>
        </authorList>
    </citation>
    <scope>NUCLEOTIDE SEQUENCE [LARGE SCALE GENOMIC DNA]</scope>
    <source>
        <strain evidence="13 14">BCC7051</strain>
    </source>
</reference>
<dbReference type="InterPro" id="IPR017972">
    <property type="entry name" value="Cyt_P450_CS"/>
</dbReference>
<keyword evidence="10" id="KW-0349">Heme</keyword>
<dbReference type="CDD" id="cd20612">
    <property type="entry name" value="CYP_LDS-like_C"/>
    <property type="match status" value="1"/>
</dbReference>
<dbReference type="EMBL" id="MKZY01000003">
    <property type="protein sequence ID" value="OOO11534.1"/>
    <property type="molecule type" value="Genomic_DNA"/>
</dbReference>
<evidence type="ECO:0000313" key="13">
    <source>
        <dbReference type="EMBL" id="OOO11534.1"/>
    </source>
</evidence>
<feature type="region of interest" description="Disordered" evidence="11">
    <location>
        <begin position="1289"/>
        <end position="1330"/>
    </location>
</feature>
<evidence type="ECO:0000256" key="12">
    <source>
        <dbReference type="SAM" id="Phobius"/>
    </source>
</evidence>
<evidence type="ECO:0000256" key="4">
    <source>
        <dbReference type="ARBA" id="ARBA00022559"/>
    </source>
</evidence>
<comment type="caution">
    <text evidence="13">The sequence shown here is derived from an EMBL/GenBank/DDBJ whole genome shotgun (WGS) entry which is preliminary data.</text>
</comment>
<evidence type="ECO:0000256" key="7">
    <source>
        <dbReference type="ARBA" id="ARBA00023002"/>
    </source>
</evidence>
<dbReference type="PANTHER" id="PTHR11903:SF13">
    <property type="entry name" value="LINOLEATE 10R-LIPOXYGENASE"/>
    <property type="match status" value="1"/>
</dbReference>
<keyword evidence="8 10" id="KW-0408">Iron</keyword>
<dbReference type="Gene3D" id="1.10.630.10">
    <property type="entry name" value="Cytochrome P450"/>
    <property type="match status" value="1"/>
</dbReference>
<name>A0A1S9DRC7_ASPOZ</name>
<feature type="transmembrane region" description="Helical" evidence="12">
    <location>
        <begin position="59"/>
        <end position="77"/>
    </location>
</feature>
<dbReference type="GO" id="GO:0004497">
    <property type="term" value="F:monooxygenase activity"/>
    <property type="evidence" value="ECO:0007669"/>
    <property type="project" value="InterPro"/>
</dbReference>
<evidence type="ECO:0000256" key="2">
    <source>
        <dbReference type="ARBA" id="ARBA00011881"/>
    </source>
</evidence>
<organism evidence="13 14">
    <name type="scientific">Aspergillus oryzae</name>
    <name type="common">Yellow koji mold</name>
    <dbReference type="NCBI Taxonomy" id="5062"/>
    <lineage>
        <taxon>Eukaryota</taxon>
        <taxon>Fungi</taxon>
        <taxon>Dikarya</taxon>
        <taxon>Ascomycota</taxon>
        <taxon>Pezizomycotina</taxon>
        <taxon>Eurotiomycetes</taxon>
        <taxon>Eurotiomycetidae</taxon>
        <taxon>Eurotiales</taxon>
        <taxon>Aspergillaceae</taxon>
        <taxon>Aspergillus</taxon>
        <taxon>Aspergillus subgen. Circumdati</taxon>
    </lineage>
</organism>
<dbReference type="SUPFAM" id="SSF48264">
    <property type="entry name" value="Cytochrome P450"/>
    <property type="match status" value="1"/>
</dbReference>
<keyword evidence="5 10" id="KW-0479">Metal-binding</keyword>
<dbReference type="InterPro" id="IPR001128">
    <property type="entry name" value="Cyt_P450"/>
</dbReference>
<keyword evidence="7" id="KW-0560">Oxidoreductase</keyword>
<dbReference type="PROSITE" id="PS00086">
    <property type="entry name" value="CYTOCHROME_P450"/>
    <property type="match status" value="1"/>
</dbReference>
<dbReference type="GO" id="GO:0020037">
    <property type="term" value="F:heme binding"/>
    <property type="evidence" value="ECO:0007669"/>
    <property type="project" value="InterPro"/>
</dbReference>
<keyword evidence="6" id="KW-0223">Dioxygenase</keyword>
<keyword evidence="12" id="KW-0472">Membrane</keyword>
<evidence type="ECO:0000256" key="5">
    <source>
        <dbReference type="ARBA" id="ARBA00022723"/>
    </source>
</evidence>
<dbReference type="OrthoDB" id="823504at2759"/>
<evidence type="ECO:0000256" key="3">
    <source>
        <dbReference type="ARBA" id="ARBA00013239"/>
    </source>
</evidence>
<dbReference type="SUPFAM" id="SSF48113">
    <property type="entry name" value="Heme-dependent peroxidases"/>
    <property type="match status" value="1"/>
</dbReference>
<dbReference type="GO" id="GO:0052878">
    <property type="term" value="F:linoleate 8R-lipoxygenase activity"/>
    <property type="evidence" value="ECO:0007669"/>
    <property type="project" value="UniProtKB-EC"/>
</dbReference>
<dbReference type="GO" id="GO:0005506">
    <property type="term" value="F:iron ion binding"/>
    <property type="evidence" value="ECO:0007669"/>
    <property type="project" value="InterPro"/>
</dbReference>
<dbReference type="InterPro" id="IPR036396">
    <property type="entry name" value="Cyt_P450_sf"/>
</dbReference>
<dbReference type="GO" id="GO:0006979">
    <property type="term" value="P:response to oxidative stress"/>
    <property type="evidence" value="ECO:0007669"/>
    <property type="project" value="InterPro"/>
</dbReference>